<dbReference type="PANTHER" id="PTHR42693:SF53">
    <property type="entry name" value="ENDO-4-O-SULFATASE"/>
    <property type="match status" value="1"/>
</dbReference>
<name>A0A5B7TU33_9FLAO</name>
<dbReference type="Gene3D" id="3.30.1120.10">
    <property type="match status" value="1"/>
</dbReference>
<gene>
    <name evidence="6" type="ORF">FF125_15275</name>
</gene>
<keyword evidence="7" id="KW-1185">Reference proteome</keyword>
<dbReference type="KEGG" id="fbe:FF125_15275"/>
<comment type="similarity">
    <text evidence="1">Belongs to the sulfatase family.</text>
</comment>
<dbReference type="EMBL" id="CP040749">
    <property type="protein sequence ID" value="QCX39738.1"/>
    <property type="molecule type" value="Genomic_DNA"/>
</dbReference>
<dbReference type="GO" id="GO:0046872">
    <property type="term" value="F:metal ion binding"/>
    <property type="evidence" value="ECO:0007669"/>
    <property type="project" value="UniProtKB-KW"/>
</dbReference>
<dbReference type="InterPro" id="IPR017850">
    <property type="entry name" value="Alkaline_phosphatase_core_sf"/>
</dbReference>
<dbReference type="CDD" id="cd16143">
    <property type="entry name" value="ARS_like"/>
    <property type="match status" value="1"/>
</dbReference>
<evidence type="ECO:0000256" key="3">
    <source>
        <dbReference type="ARBA" id="ARBA00022801"/>
    </source>
</evidence>
<dbReference type="AlphaFoldDB" id="A0A5B7TU33"/>
<dbReference type="Pfam" id="PF00884">
    <property type="entry name" value="Sulfatase"/>
    <property type="match status" value="1"/>
</dbReference>
<dbReference type="PROSITE" id="PS00523">
    <property type="entry name" value="SULFATASE_1"/>
    <property type="match status" value="1"/>
</dbReference>
<evidence type="ECO:0000313" key="7">
    <source>
        <dbReference type="Proteomes" id="UP000306229"/>
    </source>
</evidence>
<reference evidence="6 7" key="1">
    <citation type="submission" date="2019-05" db="EMBL/GenBank/DDBJ databases">
        <title>Algicella ahnfeltiae gen. nov., sp. nov., a novel marine bacterium of the family Flavobacteriaceae isolated from a red alga.</title>
        <authorList>
            <person name="Nedashkovskaya O.I."/>
            <person name="Kukhlevskiy A.D."/>
            <person name="Kim S.-G."/>
            <person name="Zhukova N.V."/>
            <person name="Mikhailov V.V."/>
        </authorList>
    </citation>
    <scope>NUCLEOTIDE SEQUENCE [LARGE SCALE GENOMIC DNA]</scope>
    <source>
        <strain evidence="6 7">10Alg115</strain>
    </source>
</reference>
<dbReference type="InterPro" id="IPR000917">
    <property type="entry name" value="Sulfatase_N"/>
</dbReference>
<accession>A0A5B7TU33</accession>
<evidence type="ECO:0000256" key="4">
    <source>
        <dbReference type="ARBA" id="ARBA00022837"/>
    </source>
</evidence>
<evidence type="ECO:0000256" key="1">
    <source>
        <dbReference type="ARBA" id="ARBA00008779"/>
    </source>
</evidence>
<keyword evidence="4" id="KW-0106">Calcium</keyword>
<dbReference type="OrthoDB" id="9765065at2"/>
<evidence type="ECO:0000313" key="6">
    <source>
        <dbReference type="EMBL" id="QCX39738.1"/>
    </source>
</evidence>
<dbReference type="GO" id="GO:0004065">
    <property type="term" value="F:arylsulfatase activity"/>
    <property type="evidence" value="ECO:0007669"/>
    <property type="project" value="TreeGrafter"/>
</dbReference>
<sequence>MKKSLKTILFLTFLSLMFSCNDKKEHEKDIIQNPPNIIYVLTDDLGYGDIGAFNSNGKIKTPNIDQLAADGIKFTDAHTSSAVCTPTRYGILTGRYNWRSPIKNGVLTGVSKALIPNSRTTVASLLKKQGYEPGFIGKWHLGWDWALKQGDSVGGTGWNADDYDNIDFSKPIKNGPKELGFTYSYGHSGSLDMAPYVYVQNGMPTVIPDSVTVNKGKYSWWREGPTGSDFVHEDVTPNFFKKSFSYIEQKATSDQPFFLYLALPSPHTPILPTEEWQGESGLNPYADFMMQIDHYMGQLLQTVEEAGIAENTIIIFTSDNGCSPQANFKVLAEKGHNPSAIYRGHKADIFEGGHRVPFIVKWPKHIKPNSSSDKTICTTDLLATVAELTNTALKDSEGEDSYSMVPLFSSESVNNYSREATVHHSINGSFAIRKGKWKMIFCPDSGGWSDPKPNSELAKTLPKYQLYNLEEDPEEANNLFKVNPEIAKELNSLMVSTIKNGRSTEGENQQNDAPMNAKVWNEIERFGLLNKK</sequence>
<dbReference type="SUPFAM" id="SSF53649">
    <property type="entry name" value="Alkaline phosphatase-like"/>
    <property type="match status" value="1"/>
</dbReference>
<dbReference type="PROSITE" id="PS51257">
    <property type="entry name" value="PROKAR_LIPOPROTEIN"/>
    <property type="match status" value="1"/>
</dbReference>
<keyword evidence="3" id="KW-0378">Hydrolase</keyword>
<dbReference type="RefSeq" id="WP_138950575.1">
    <property type="nucleotide sequence ID" value="NZ_CP040749.1"/>
</dbReference>
<proteinExistence type="inferred from homology"/>
<protein>
    <submittedName>
        <fullName evidence="6">Arylsulfatase</fullName>
    </submittedName>
</protein>
<dbReference type="Proteomes" id="UP000306229">
    <property type="component" value="Chromosome"/>
</dbReference>
<dbReference type="PANTHER" id="PTHR42693">
    <property type="entry name" value="ARYLSULFATASE FAMILY MEMBER"/>
    <property type="match status" value="1"/>
</dbReference>
<evidence type="ECO:0000259" key="5">
    <source>
        <dbReference type="Pfam" id="PF00884"/>
    </source>
</evidence>
<dbReference type="InterPro" id="IPR024607">
    <property type="entry name" value="Sulfatase_CS"/>
</dbReference>
<dbReference type="InterPro" id="IPR050738">
    <property type="entry name" value="Sulfatase"/>
</dbReference>
<feature type="domain" description="Sulfatase N-terminal" evidence="5">
    <location>
        <begin position="35"/>
        <end position="390"/>
    </location>
</feature>
<organism evidence="6 7">
    <name type="scientific">Aureibaculum algae</name>
    <dbReference type="NCBI Taxonomy" id="2584122"/>
    <lineage>
        <taxon>Bacteria</taxon>
        <taxon>Pseudomonadati</taxon>
        <taxon>Bacteroidota</taxon>
        <taxon>Flavobacteriia</taxon>
        <taxon>Flavobacteriales</taxon>
        <taxon>Flavobacteriaceae</taxon>
        <taxon>Aureibaculum</taxon>
    </lineage>
</organism>
<dbReference type="Gene3D" id="3.40.720.10">
    <property type="entry name" value="Alkaline Phosphatase, subunit A"/>
    <property type="match status" value="1"/>
</dbReference>
<evidence type="ECO:0000256" key="2">
    <source>
        <dbReference type="ARBA" id="ARBA00022723"/>
    </source>
</evidence>
<keyword evidence="2" id="KW-0479">Metal-binding</keyword>